<keyword evidence="7" id="KW-1185">Reference proteome</keyword>
<keyword evidence="3" id="KW-0378">Hydrolase</keyword>
<feature type="non-terminal residue" evidence="6">
    <location>
        <position position="190"/>
    </location>
</feature>
<comment type="caution">
    <text evidence="6">The sequence shown here is derived from an EMBL/GenBank/DDBJ whole genome shotgun (WGS) entry which is preliminary data.</text>
</comment>
<protein>
    <recommendedName>
        <fullName evidence="5">PPPDE domain-containing protein</fullName>
    </recommendedName>
</protein>
<name>A0ABQ6MU62_9STRA</name>
<evidence type="ECO:0000256" key="2">
    <source>
        <dbReference type="ARBA" id="ARBA00022670"/>
    </source>
</evidence>
<dbReference type="Pfam" id="PF05903">
    <property type="entry name" value="Peptidase_C97"/>
    <property type="match status" value="1"/>
</dbReference>
<accession>A0ABQ6MU62</accession>
<evidence type="ECO:0000256" key="4">
    <source>
        <dbReference type="SAM" id="MobiDB-lite"/>
    </source>
</evidence>
<keyword evidence="2" id="KW-0645">Protease</keyword>
<evidence type="ECO:0000256" key="1">
    <source>
        <dbReference type="ARBA" id="ARBA00008140"/>
    </source>
</evidence>
<evidence type="ECO:0000313" key="7">
    <source>
        <dbReference type="Proteomes" id="UP001165060"/>
    </source>
</evidence>
<feature type="region of interest" description="Disordered" evidence="4">
    <location>
        <begin position="117"/>
        <end position="144"/>
    </location>
</feature>
<sequence>MPAPGLGSREVRGAGGKTGVNAIKLHVYDLPNVSNELVYQLGLGGIYHVGVEVNGVEYSYGRAPPFTCGVFRCPPRGMSGSYAYRCEVDLGVVETRAWMLERTWDDLPEDDAVEQAPGTVASVPPLPLPSPDSDPEDIEISIPTSLSEASASLLSLLGLAPPPASAVPDSDPEDIEISIPTSLSEASAPP</sequence>
<dbReference type="SMART" id="SM01179">
    <property type="entry name" value="DUF862"/>
    <property type="match status" value="1"/>
</dbReference>
<reference evidence="6 7" key="1">
    <citation type="journal article" date="2023" name="Commun. Biol.">
        <title>Genome analysis of Parmales, the sister group of diatoms, reveals the evolutionary specialization of diatoms from phago-mixotrophs to photoautotrophs.</title>
        <authorList>
            <person name="Ban H."/>
            <person name="Sato S."/>
            <person name="Yoshikawa S."/>
            <person name="Yamada K."/>
            <person name="Nakamura Y."/>
            <person name="Ichinomiya M."/>
            <person name="Sato N."/>
            <person name="Blanc-Mathieu R."/>
            <person name="Endo H."/>
            <person name="Kuwata A."/>
            <person name="Ogata H."/>
        </authorList>
    </citation>
    <scope>NUCLEOTIDE SEQUENCE [LARGE SCALE GENOMIC DNA]</scope>
</reference>
<dbReference type="InterPro" id="IPR008580">
    <property type="entry name" value="PPPDE_dom"/>
</dbReference>
<dbReference type="Gene3D" id="3.90.1720.30">
    <property type="entry name" value="PPPDE domains"/>
    <property type="match status" value="1"/>
</dbReference>
<evidence type="ECO:0000259" key="5">
    <source>
        <dbReference type="SMART" id="SM01179"/>
    </source>
</evidence>
<dbReference type="InterPro" id="IPR042266">
    <property type="entry name" value="PPPDE_sf"/>
</dbReference>
<comment type="similarity">
    <text evidence="1">Belongs to the DeSI family.</text>
</comment>
<feature type="compositionally biased region" description="Polar residues" evidence="4">
    <location>
        <begin position="179"/>
        <end position="190"/>
    </location>
</feature>
<dbReference type="PANTHER" id="PTHR12378">
    <property type="entry name" value="DESUMOYLATING ISOPEPTIDASE"/>
    <property type="match status" value="1"/>
</dbReference>
<evidence type="ECO:0000256" key="3">
    <source>
        <dbReference type="ARBA" id="ARBA00022801"/>
    </source>
</evidence>
<dbReference type="EMBL" id="BRYB01003246">
    <property type="protein sequence ID" value="GMI33405.1"/>
    <property type="molecule type" value="Genomic_DNA"/>
</dbReference>
<proteinExistence type="inferred from homology"/>
<dbReference type="PANTHER" id="PTHR12378:SF80">
    <property type="entry name" value="IP06716P-RELATED"/>
    <property type="match status" value="1"/>
</dbReference>
<evidence type="ECO:0000313" key="6">
    <source>
        <dbReference type="EMBL" id="GMI33405.1"/>
    </source>
</evidence>
<dbReference type="Proteomes" id="UP001165060">
    <property type="component" value="Unassembled WGS sequence"/>
</dbReference>
<feature type="domain" description="PPPDE" evidence="5">
    <location>
        <begin position="21"/>
        <end position="129"/>
    </location>
</feature>
<gene>
    <name evidence="6" type="ORF">TeGR_g1907</name>
</gene>
<organism evidence="6 7">
    <name type="scientific">Tetraparma gracilis</name>
    <dbReference type="NCBI Taxonomy" id="2962635"/>
    <lineage>
        <taxon>Eukaryota</taxon>
        <taxon>Sar</taxon>
        <taxon>Stramenopiles</taxon>
        <taxon>Ochrophyta</taxon>
        <taxon>Bolidophyceae</taxon>
        <taxon>Parmales</taxon>
        <taxon>Triparmaceae</taxon>
        <taxon>Tetraparma</taxon>
    </lineage>
</organism>
<feature type="region of interest" description="Disordered" evidence="4">
    <location>
        <begin position="160"/>
        <end position="190"/>
    </location>
</feature>